<proteinExistence type="predicted"/>
<dbReference type="OrthoDB" id="2140105at2759"/>
<gene>
    <name evidence="3" type="ORF">OIDMADRAFT_118760</name>
</gene>
<evidence type="ECO:0000259" key="2">
    <source>
        <dbReference type="Pfam" id="PF12051"/>
    </source>
</evidence>
<feature type="transmembrane region" description="Helical" evidence="1">
    <location>
        <begin position="221"/>
        <end position="253"/>
    </location>
</feature>
<feature type="transmembrane region" description="Helical" evidence="1">
    <location>
        <begin position="382"/>
        <end position="403"/>
    </location>
</feature>
<dbReference type="AlphaFoldDB" id="A0A0C3HK15"/>
<protein>
    <recommendedName>
        <fullName evidence="2">DUF3533 domain-containing protein</fullName>
    </recommendedName>
</protein>
<dbReference type="HOGENOM" id="CLU_035734_0_0_1"/>
<dbReference type="InParanoid" id="A0A0C3HK15"/>
<feature type="domain" description="DUF3533" evidence="2">
    <location>
        <begin position="33"/>
        <end position="395"/>
    </location>
</feature>
<dbReference type="Pfam" id="PF12051">
    <property type="entry name" value="DUF3533"/>
    <property type="match status" value="1"/>
</dbReference>
<dbReference type="FunCoup" id="A0A0C3HK15">
    <property type="interactions" value="17"/>
</dbReference>
<keyword evidence="1" id="KW-0812">Transmembrane</keyword>
<feature type="transmembrane region" description="Helical" evidence="1">
    <location>
        <begin position="331"/>
        <end position="353"/>
    </location>
</feature>
<keyword evidence="4" id="KW-1185">Reference proteome</keyword>
<sequence length="507" mass="57334">MKFYPRANENRTSASDPAVRVPRRKFLKAAGINFLLLQILFLGLFSYLFGSLFRQTTHVNQLNILFVDYDGGIVGNSVREAYGTLEGVGFPTLNEMPVNDFPTPRNLEQQVCQSHYWAALYVSPGASSRLQNALSGKDSTYNKSDVLGYIWNEVRYPAIADSLIEGNIQTLLATAREVFVSNETEALQTLSANSSVSISIFADPWQPVSFNIMPTVQGSRLIYNTLVIILILLQEFFYLGTINGLSVAFNFYLRFRPRRIIIYRLGISLLYTFVGSLSTAGAIWAFRDGWKVNANQFALTWAILWLFAHVNFLIFDVFTIWLPLPFVPMSLVTWVVFNVTSILIPFELMPGFYHWSYAVPANEAFRTLLDIWSGGCEPQLHIALPVLFSLEVVSILLSSLGVYRRCHNAVIADEVQQKAFREKLDAALSLEREQDKETQTEPLIAAEDTLDTNLDQASTQVAEERRERKLSSALRREDTNFRQIQTRTNQSIQFGPCFGVPFSSSED</sequence>
<dbReference type="InterPro" id="IPR022703">
    <property type="entry name" value="DUF3533"/>
</dbReference>
<dbReference type="EMBL" id="KN832874">
    <property type="protein sequence ID" value="KIN02667.1"/>
    <property type="molecule type" value="Genomic_DNA"/>
</dbReference>
<dbReference type="STRING" id="913774.A0A0C3HK15"/>
<feature type="transmembrane region" description="Helical" evidence="1">
    <location>
        <begin position="265"/>
        <end position="286"/>
    </location>
</feature>
<dbReference type="PANTHER" id="PTHR34814">
    <property type="entry name" value="NITROSOGUANIDINE RESISTANCE PROTEIN SNG1"/>
    <property type="match status" value="1"/>
</dbReference>
<dbReference type="GO" id="GO:0016020">
    <property type="term" value="C:membrane"/>
    <property type="evidence" value="ECO:0007669"/>
    <property type="project" value="TreeGrafter"/>
</dbReference>
<keyword evidence="1" id="KW-1133">Transmembrane helix</keyword>
<dbReference type="Proteomes" id="UP000054321">
    <property type="component" value="Unassembled WGS sequence"/>
</dbReference>
<keyword evidence="1" id="KW-0472">Membrane</keyword>
<dbReference type="InterPro" id="IPR053001">
    <property type="entry name" value="MNNG_permease-like"/>
</dbReference>
<reference evidence="4" key="2">
    <citation type="submission" date="2015-01" db="EMBL/GenBank/DDBJ databases">
        <title>Evolutionary Origins and Diversification of the Mycorrhizal Mutualists.</title>
        <authorList>
            <consortium name="DOE Joint Genome Institute"/>
            <consortium name="Mycorrhizal Genomics Consortium"/>
            <person name="Kohler A."/>
            <person name="Kuo A."/>
            <person name="Nagy L.G."/>
            <person name="Floudas D."/>
            <person name="Copeland A."/>
            <person name="Barry K.W."/>
            <person name="Cichocki N."/>
            <person name="Veneault-Fourrey C."/>
            <person name="LaButti K."/>
            <person name="Lindquist E.A."/>
            <person name="Lipzen A."/>
            <person name="Lundell T."/>
            <person name="Morin E."/>
            <person name="Murat C."/>
            <person name="Riley R."/>
            <person name="Ohm R."/>
            <person name="Sun H."/>
            <person name="Tunlid A."/>
            <person name="Henrissat B."/>
            <person name="Grigoriev I.V."/>
            <person name="Hibbett D.S."/>
            <person name="Martin F."/>
        </authorList>
    </citation>
    <scope>NUCLEOTIDE SEQUENCE [LARGE SCALE GENOMIC DNA]</scope>
    <source>
        <strain evidence="4">Zn</strain>
    </source>
</reference>
<accession>A0A0C3HK15</accession>
<organism evidence="3 4">
    <name type="scientific">Oidiodendron maius (strain Zn)</name>
    <dbReference type="NCBI Taxonomy" id="913774"/>
    <lineage>
        <taxon>Eukaryota</taxon>
        <taxon>Fungi</taxon>
        <taxon>Dikarya</taxon>
        <taxon>Ascomycota</taxon>
        <taxon>Pezizomycotina</taxon>
        <taxon>Leotiomycetes</taxon>
        <taxon>Leotiomycetes incertae sedis</taxon>
        <taxon>Myxotrichaceae</taxon>
        <taxon>Oidiodendron</taxon>
    </lineage>
</organism>
<evidence type="ECO:0000256" key="1">
    <source>
        <dbReference type="SAM" id="Phobius"/>
    </source>
</evidence>
<name>A0A0C3HK15_OIDMZ</name>
<feature type="transmembrane region" description="Helical" evidence="1">
    <location>
        <begin position="30"/>
        <end position="53"/>
    </location>
</feature>
<evidence type="ECO:0000313" key="4">
    <source>
        <dbReference type="Proteomes" id="UP000054321"/>
    </source>
</evidence>
<reference evidence="3 4" key="1">
    <citation type="submission" date="2014-04" db="EMBL/GenBank/DDBJ databases">
        <authorList>
            <consortium name="DOE Joint Genome Institute"/>
            <person name="Kuo A."/>
            <person name="Martino E."/>
            <person name="Perotto S."/>
            <person name="Kohler A."/>
            <person name="Nagy L.G."/>
            <person name="Floudas D."/>
            <person name="Copeland A."/>
            <person name="Barry K.W."/>
            <person name="Cichocki N."/>
            <person name="Veneault-Fourrey C."/>
            <person name="LaButti K."/>
            <person name="Lindquist E.A."/>
            <person name="Lipzen A."/>
            <person name="Lundell T."/>
            <person name="Morin E."/>
            <person name="Murat C."/>
            <person name="Sun H."/>
            <person name="Tunlid A."/>
            <person name="Henrissat B."/>
            <person name="Grigoriev I.V."/>
            <person name="Hibbett D.S."/>
            <person name="Martin F."/>
            <person name="Nordberg H.P."/>
            <person name="Cantor M.N."/>
            <person name="Hua S.X."/>
        </authorList>
    </citation>
    <scope>NUCLEOTIDE SEQUENCE [LARGE SCALE GENOMIC DNA]</scope>
    <source>
        <strain evidence="3 4">Zn</strain>
    </source>
</reference>
<feature type="transmembrane region" description="Helical" evidence="1">
    <location>
        <begin position="298"/>
        <end position="324"/>
    </location>
</feature>
<dbReference type="PANTHER" id="PTHR34814:SF2">
    <property type="entry name" value="DUF3533 DOMAIN-CONTAINING PROTEIN"/>
    <property type="match status" value="1"/>
</dbReference>
<evidence type="ECO:0000313" key="3">
    <source>
        <dbReference type="EMBL" id="KIN02667.1"/>
    </source>
</evidence>